<sequence>MIQALPETKLITFAEFIEWYPDTGVRYELYDGVIVEMTPPVGEHEEIIGFLVEEIVTEYKRLKLPYFIPKTAFIKPPEKESGYLPDIILLNRSNLINEPLWKKSSTISESASIPLVVEVVSTNWRDDYHKKLADYEEMCIAEYWIVDYAALGGRVFIGNPKQPTISIYQLIEGEYQVSQFRDDDLIISPTFPELKLTANQIFQASL</sequence>
<protein>
    <recommendedName>
        <fullName evidence="1">Putative restriction endonuclease domain-containing protein</fullName>
    </recommendedName>
</protein>
<dbReference type="InterPro" id="IPR008538">
    <property type="entry name" value="Uma2"/>
</dbReference>
<dbReference type="Proteomes" id="UP000300142">
    <property type="component" value="Unassembled WGS sequence"/>
</dbReference>
<evidence type="ECO:0000313" key="2">
    <source>
        <dbReference type="EMBL" id="GCL40090.1"/>
    </source>
</evidence>
<dbReference type="AlphaFoldDB" id="A0A480A4W9"/>
<dbReference type="CDD" id="cd06260">
    <property type="entry name" value="DUF820-like"/>
    <property type="match status" value="1"/>
</dbReference>
<dbReference type="SUPFAM" id="SSF52980">
    <property type="entry name" value="Restriction endonuclease-like"/>
    <property type="match status" value="1"/>
</dbReference>
<dbReference type="InterPro" id="IPR011335">
    <property type="entry name" value="Restrct_endonuc-II-like"/>
</dbReference>
<accession>A0A480A4W9</accession>
<dbReference type="PANTHER" id="PTHR34107:SF2">
    <property type="entry name" value="SLL0888 PROTEIN"/>
    <property type="match status" value="1"/>
</dbReference>
<dbReference type="RefSeq" id="WP_137669484.1">
    <property type="nucleotide sequence ID" value="NZ_BJCE01000409.1"/>
</dbReference>
<reference evidence="3" key="1">
    <citation type="submission" date="2019-02" db="EMBL/GenBank/DDBJ databases">
        <title>Draft genome sequence of Sphaerospermopsis reniformis NIES-1949.</title>
        <authorList>
            <person name="Yamaguchi H."/>
            <person name="Suzuki S."/>
            <person name="Kawachi M."/>
        </authorList>
    </citation>
    <scope>NUCLEOTIDE SEQUENCE [LARGE SCALE GENOMIC DNA]</scope>
    <source>
        <strain evidence="3">NIES-1949</strain>
    </source>
</reference>
<evidence type="ECO:0000259" key="1">
    <source>
        <dbReference type="Pfam" id="PF05685"/>
    </source>
</evidence>
<feature type="domain" description="Putative restriction endonuclease" evidence="1">
    <location>
        <begin position="14"/>
        <end position="198"/>
    </location>
</feature>
<gene>
    <name evidence="2" type="ORF">SR1949_52240</name>
</gene>
<keyword evidence="3" id="KW-1185">Reference proteome</keyword>
<dbReference type="InterPro" id="IPR012296">
    <property type="entry name" value="Nuclease_put_TT1808"/>
</dbReference>
<comment type="caution">
    <text evidence="2">The sequence shown here is derived from an EMBL/GenBank/DDBJ whole genome shotgun (WGS) entry which is preliminary data.</text>
</comment>
<dbReference type="Pfam" id="PF05685">
    <property type="entry name" value="Uma2"/>
    <property type="match status" value="1"/>
</dbReference>
<dbReference type="Gene3D" id="3.90.1570.10">
    <property type="entry name" value="tt1808, chain A"/>
    <property type="match status" value="1"/>
</dbReference>
<dbReference type="PANTHER" id="PTHR34107">
    <property type="entry name" value="SLL0198 PROTEIN-RELATED"/>
    <property type="match status" value="1"/>
</dbReference>
<dbReference type="EMBL" id="BJCE01000409">
    <property type="protein sequence ID" value="GCL40090.1"/>
    <property type="molecule type" value="Genomic_DNA"/>
</dbReference>
<proteinExistence type="predicted"/>
<organism evidence="2 3">
    <name type="scientific">Sphaerospermopsis reniformis</name>
    <dbReference type="NCBI Taxonomy" id="531300"/>
    <lineage>
        <taxon>Bacteria</taxon>
        <taxon>Bacillati</taxon>
        <taxon>Cyanobacteriota</taxon>
        <taxon>Cyanophyceae</taxon>
        <taxon>Nostocales</taxon>
        <taxon>Aphanizomenonaceae</taxon>
        <taxon>Sphaerospermopsis</taxon>
    </lineage>
</organism>
<evidence type="ECO:0000313" key="3">
    <source>
        <dbReference type="Proteomes" id="UP000300142"/>
    </source>
</evidence>
<name>A0A480A4W9_9CYAN</name>